<dbReference type="EMBL" id="PNHK01000001">
    <property type="protein sequence ID" value="PMD05954.1"/>
    <property type="molecule type" value="Genomic_DNA"/>
</dbReference>
<dbReference type="RefSeq" id="WP_146004595.1">
    <property type="nucleotide sequence ID" value="NZ_PNHK01000001.1"/>
</dbReference>
<dbReference type="InterPro" id="IPR025339">
    <property type="entry name" value="DUF4245"/>
</dbReference>
<protein>
    <recommendedName>
        <fullName evidence="4">DUF4245 domain-containing protein</fullName>
    </recommendedName>
</protein>
<dbReference type="OrthoDB" id="4801970at2"/>
<evidence type="ECO:0008006" key="4">
    <source>
        <dbReference type="Google" id="ProtNLM"/>
    </source>
</evidence>
<reference evidence="2 3" key="1">
    <citation type="submission" date="2017-09" db="EMBL/GenBank/DDBJ databases">
        <title>Bacterial strain isolated from the female urinary microbiota.</title>
        <authorList>
            <person name="Thomas-White K."/>
            <person name="Kumar N."/>
            <person name="Forster S."/>
            <person name="Putonti C."/>
            <person name="Lawley T."/>
            <person name="Wolfe A.J."/>
        </authorList>
    </citation>
    <scope>NUCLEOTIDE SEQUENCE [LARGE SCALE GENOMIC DNA]</scope>
    <source>
        <strain evidence="2 3">UMB1301</strain>
    </source>
</reference>
<evidence type="ECO:0000313" key="2">
    <source>
        <dbReference type="EMBL" id="PMD05954.1"/>
    </source>
</evidence>
<keyword evidence="1" id="KW-1133">Transmembrane helix</keyword>
<organism evidence="2 3">
    <name type="scientific">Brevibacterium paucivorans</name>
    <dbReference type="NCBI Taxonomy" id="170994"/>
    <lineage>
        <taxon>Bacteria</taxon>
        <taxon>Bacillati</taxon>
        <taxon>Actinomycetota</taxon>
        <taxon>Actinomycetes</taxon>
        <taxon>Micrococcales</taxon>
        <taxon>Brevibacteriaceae</taxon>
        <taxon>Brevibacterium</taxon>
    </lineage>
</organism>
<evidence type="ECO:0000256" key="1">
    <source>
        <dbReference type="SAM" id="Phobius"/>
    </source>
</evidence>
<dbReference type="AlphaFoldDB" id="A0A2N6VP91"/>
<sequence length="188" mass="20960">MTEKSAQPQPGSRAEMRKLRLEANWMNMVIALLACVLIMVLALMIAPQPKGDPIRKVDAEGIGKTADDAVEWPVAWFETPQEWHSNEARLAPMGEPSVQTWYASYVGPDDQWLSIRQAQADEDWAKSFVKEFAPVGEQNIQGVNFTTYEGKNREQAFVGQANGTWFVVQAVATGESVDMFVGRALEKN</sequence>
<feature type="transmembrane region" description="Helical" evidence="1">
    <location>
        <begin position="25"/>
        <end position="46"/>
    </location>
</feature>
<dbReference type="Pfam" id="PF14030">
    <property type="entry name" value="DUF4245"/>
    <property type="match status" value="1"/>
</dbReference>
<name>A0A2N6VP91_9MICO</name>
<comment type="caution">
    <text evidence="2">The sequence shown here is derived from an EMBL/GenBank/DDBJ whole genome shotgun (WGS) entry which is preliminary data.</text>
</comment>
<evidence type="ECO:0000313" key="3">
    <source>
        <dbReference type="Proteomes" id="UP000235598"/>
    </source>
</evidence>
<keyword evidence="1" id="KW-0812">Transmembrane</keyword>
<dbReference type="Proteomes" id="UP000235598">
    <property type="component" value="Unassembled WGS sequence"/>
</dbReference>
<gene>
    <name evidence="2" type="ORF">CJ199_00650</name>
</gene>
<proteinExistence type="predicted"/>
<keyword evidence="1" id="KW-0472">Membrane</keyword>
<accession>A0A2N6VP91</accession>
<dbReference type="PROSITE" id="PS51257">
    <property type="entry name" value="PROKAR_LIPOPROTEIN"/>
    <property type="match status" value="1"/>
</dbReference>